<evidence type="ECO:0000313" key="6">
    <source>
        <dbReference type="EMBL" id="TNY18345.1"/>
    </source>
</evidence>
<dbReference type="PANTHER" id="PTHR47219">
    <property type="entry name" value="RAB GTPASE-ACTIVATING PROTEIN 1-LIKE"/>
    <property type="match status" value="1"/>
</dbReference>
<dbReference type="SMART" id="SM00054">
    <property type="entry name" value="EFh"/>
    <property type="match status" value="2"/>
</dbReference>
<feature type="compositionally biased region" description="Low complexity" evidence="3">
    <location>
        <begin position="586"/>
        <end position="620"/>
    </location>
</feature>
<dbReference type="STRING" id="5288.A0A5C5FP03"/>
<dbReference type="EMBL" id="SOZI01000143">
    <property type="protein sequence ID" value="TNY18345.1"/>
    <property type="molecule type" value="Genomic_DNA"/>
</dbReference>
<feature type="compositionally biased region" description="Pro residues" evidence="3">
    <location>
        <begin position="778"/>
        <end position="789"/>
    </location>
</feature>
<evidence type="ECO:0000313" key="7">
    <source>
        <dbReference type="Proteomes" id="UP000311382"/>
    </source>
</evidence>
<dbReference type="InterPro" id="IPR018247">
    <property type="entry name" value="EF_Hand_1_Ca_BS"/>
</dbReference>
<evidence type="ECO:0000256" key="2">
    <source>
        <dbReference type="ARBA" id="ARBA00022837"/>
    </source>
</evidence>
<organism evidence="6 7">
    <name type="scientific">Rhodotorula diobovata</name>
    <dbReference type="NCBI Taxonomy" id="5288"/>
    <lineage>
        <taxon>Eukaryota</taxon>
        <taxon>Fungi</taxon>
        <taxon>Dikarya</taxon>
        <taxon>Basidiomycota</taxon>
        <taxon>Pucciniomycotina</taxon>
        <taxon>Microbotryomycetes</taxon>
        <taxon>Sporidiobolales</taxon>
        <taxon>Sporidiobolaceae</taxon>
        <taxon>Rhodotorula</taxon>
    </lineage>
</organism>
<dbReference type="GO" id="GO:0005509">
    <property type="term" value="F:calcium ion binding"/>
    <property type="evidence" value="ECO:0007669"/>
    <property type="project" value="InterPro"/>
</dbReference>
<dbReference type="Gene3D" id="1.10.472.80">
    <property type="entry name" value="Ypt/Rab-GAP domain of gyp1p, domain 3"/>
    <property type="match status" value="1"/>
</dbReference>
<dbReference type="InterPro" id="IPR002048">
    <property type="entry name" value="EF_hand_dom"/>
</dbReference>
<dbReference type="OrthoDB" id="17687at2759"/>
<feature type="region of interest" description="Disordered" evidence="3">
    <location>
        <begin position="586"/>
        <end position="644"/>
    </location>
</feature>
<feature type="compositionally biased region" description="Basic and acidic residues" evidence="3">
    <location>
        <begin position="626"/>
        <end position="643"/>
    </location>
</feature>
<feature type="region of interest" description="Disordered" evidence="3">
    <location>
        <begin position="945"/>
        <end position="977"/>
    </location>
</feature>
<feature type="region of interest" description="Disordered" evidence="3">
    <location>
        <begin position="772"/>
        <end position="800"/>
    </location>
</feature>
<evidence type="ECO:0000259" key="5">
    <source>
        <dbReference type="PROSITE" id="PS50222"/>
    </source>
</evidence>
<dbReference type="Pfam" id="PF00566">
    <property type="entry name" value="RabGAP-TBC"/>
    <property type="match status" value="1"/>
</dbReference>
<protein>
    <submittedName>
        <fullName evidence="6">Rab-GTPase-TBC domain-containing protein</fullName>
    </submittedName>
</protein>
<feature type="domain" description="EF-hand" evidence="5">
    <location>
        <begin position="712"/>
        <end position="747"/>
    </location>
</feature>
<feature type="compositionally biased region" description="Low complexity" evidence="3">
    <location>
        <begin position="910"/>
        <end position="930"/>
    </location>
</feature>
<reference evidence="6 7" key="1">
    <citation type="submission" date="2019-03" db="EMBL/GenBank/DDBJ databases">
        <title>Rhodosporidium diobovatum UCD-FST 08-225 genome sequencing, assembly, and annotation.</title>
        <authorList>
            <person name="Fakankun I.U."/>
            <person name="Fristensky B."/>
            <person name="Levin D.B."/>
        </authorList>
    </citation>
    <scope>NUCLEOTIDE SEQUENCE [LARGE SCALE GENOMIC DNA]</scope>
    <source>
        <strain evidence="6 7">UCD-FST 08-225</strain>
    </source>
</reference>
<comment type="caution">
    <text evidence="6">The sequence shown here is derived from an EMBL/GenBank/DDBJ whole genome shotgun (WGS) entry which is preliminary data.</text>
</comment>
<gene>
    <name evidence="6" type="ORF">DMC30DRAFT_368264</name>
</gene>
<dbReference type="PROSITE" id="PS00018">
    <property type="entry name" value="EF_HAND_1"/>
    <property type="match status" value="1"/>
</dbReference>
<dbReference type="Gene3D" id="2.30.29.30">
    <property type="entry name" value="Pleckstrin-homology domain (PH domain)/Phosphotyrosine-binding domain (PTB)"/>
    <property type="match status" value="1"/>
</dbReference>
<sequence length="1069" mass="118157">MTSLRRHQARAYWRDPTKEDLFREAFGLPDDEEPIGEVHAVLAMAGSEDAYTGKLYLSTSFLTFTSLDRRSCRLTFPLATIRRVEKLAPGQEGTAPGAFALGLTLFHGLRIILQLNSLRPTNDQFCAQLRVRLKASLPLMKALKPFAQTFFSEWFLSPERDRERDGETTPAPTPGVGELISFGDETKGKGREVVDDEPWTTEWGTESGFHAGLGMIFKFPGDPRKLRERSKMKLWRSFLTQYGRNLTLIRYPSFTRLVLVGLPNRLRGEIWELTCGSMFLRLGNPGVYAQILRDHEGRRSASTDDIEKDLHRSLPEYPAYQDDKGIDTMRRVLTAYSWSNPALGYCQAMNLVTASFLIYMSEEQCFWCLTVLCDRLLPGYYSPSMYGTVLDQRVFEHLVQRCLPLLHDHFAANDIQLSVASLPWFLSLYISSMPMVFAFRIIDCFFLMGPKVLFQVGLAILKLNSPELLETTDDGAFINVLKAYFSTLGDSAHPNAHDPKTRQITKFQELFVVAFREFSIITDDTIASERKRFRSEVLISIETFAKRTAIRNLSSSGRLDKTQLGLAYDHFQLAVLRMKDAEREAAAAAARTTSRSRASSSATVPAPHSPSPSSRGSDPSLLTLEADGRPPREDPRPEDRIDRTAFGGFMGDVATWARDEKVVRNGLIAHVERVPVEHAVIDRVFAKWDVEGKGALSFQDIVRGLDGVLFNDLMQNVAWLFGIYDSDGDGYLTKDEILQVSEALLYIFRNEPGDRYLGSVSNLLQNLFEFGESTKPNPEAPSPPPPGSPSPDSSPTDDEHRPFLSLATFRMCILSDALLEDFFDSDLTRSWRLEVLVPEEKPKPQTIAGGWLRGIVSAVVTDENKERFNRLADEVGKRLDIQTVEQRPSIGKLDAAAAAIEPTARGSLFSTSTARARPAPSAAAPAATPAAESINPLSAAAMRMPAYPSASQSHSPAHDEEANPWADARSAAPAGSAAAGDIDVQALAQAAMQRPQFALDEAAGDPDPELGAEGDAAEGDEYGGEGELLGAVDAMLEDDDEQGRARDGALLWLFPLSLSLCRFACPTAG</sequence>
<name>A0A5C5FP03_9BASI</name>
<dbReference type="InterPro" id="IPR011993">
    <property type="entry name" value="PH-like_dom_sf"/>
</dbReference>
<dbReference type="InterPro" id="IPR011992">
    <property type="entry name" value="EF-hand-dom_pair"/>
</dbReference>
<feature type="domain" description="EF-hand" evidence="5">
    <location>
        <begin position="676"/>
        <end position="711"/>
    </location>
</feature>
<feature type="domain" description="Rab-GAP TBC" evidence="4">
    <location>
        <begin position="261"/>
        <end position="449"/>
    </location>
</feature>
<proteinExistence type="predicted"/>
<dbReference type="Proteomes" id="UP000311382">
    <property type="component" value="Unassembled WGS sequence"/>
</dbReference>
<dbReference type="GO" id="GO:0031267">
    <property type="term" value="F:small GTPase binding"/>
    <property type="evidence" value="ECO:0007669"/>
    <property type="project" value="TreeGrafter"/>
</dbReference>
<keyword evidence="2" id="KW-0106">Calcium</keyword>
<dbReference type="InterPro" id="IPR035969">
    <property type="entry name" value="Rab-GAP_TBC_sf"/>
</dbReference>
<dbReference type="AlphaFoldDB" id="A0A5C5FP03"/>
<dbReference type="SMART" id="SM00164">
    <property type="entry name" value="TBC"/>
    <property type="match status" value="1"/>
</dbReference>
<dbReference type="InterPro" id="IPR050302">
    <property type="entry name" value="Rab_GAP_TBC_domain"/>
</dbReference>
<dbReference type="GO" id="GO:0005096">
    <property type="term" value="F:GTPase activator activity"/>
    <property type="evidence" value="ECO:0007669"/>
    <property type="project" value="UniProtKB-KW"/>
</dbReference>
<keyword evidence="1" id="KW-0343">GTPase activation</keyword>
<feature type="compositionally biased region" description="Low complexity" evidence="3">
    <location>
        <begin position="963"/>
        <end position="977"/>
    </location>
</feature>
<dbReference type="PROSITE" id="PS50086">
    <property type="entry name" value="TBC_RABGAP"/>
    <property type="match status" value="1"/>
</dbReference>
<dbReference type="Gene3D" id="1.10.238.10">
    <property type="entry name" value="EF-hand"/>
    <property type="match status" value="1"/>
</dbReference>
<accession>A0A5C5FP03</accession>
<feature type="compositionally biased region" description="Acidic residues" evidence="3">
    <location>
        <begin position="1002"/>
        <end position="1024"/>
    </location>
</feature>
<dbReference type="PANTHER" id="PTHR47219:SF20">
    <property type="entry name" value="TBC1 DOMAIN FAMILY MEMBER 2B"/>
    <property type="match status" value="1"/>
</dbReference>
<dbReference type="InterPro" id="IPR004182">
    <property type="entry name" value="GRAM"/>
</dbReference>
<feature type="region of interest" description="Disordered" evidence="3">
    <location>
        <begin position="909"/>
        <end position="930"/>
    </location>
</feature>
<dbReference type="PROSITE" id="PS50222">
    <property type="entry name" value="EF_HAND_2"/>
    <property type="match status" value="2"/>
</dbReference>
<dbReference type="SUPFAM" id="SSF47923">
    <property type="entry name" value="Ypt/Rab-GAP domain of gyp1p"/>
    <property type="match status" value="2"/>
</dbReference>
<dbReference type="PRINTS" id="PR00450">
    <property type="entry name" value="RECOVERIN"/>
</dbReference>
<dbReference type="SUPFAM" id="SSF47473">
    <property type="entry name" value="EF-hand"/>
    <property type="match status" value="1"/>
</dbReference>
<evidence type="ECO:0000259" key="4">
    <source>
        <dbReference type="PROSITE" id="PS50086"/>
    </source>
</evidence>
<dbReference type="InterPro" id="IPR000195">
    <property type="entry name" value="Rab-GAP-TBC_dom"/>
</dbReference>
<dbReference type="FunFam" id="1.10.8.270:FF:000002">
    <property type="entry name" value="TBC1 domain family member 9B"/>
    <property type="match status" value="1"/>
</dbReference>
<keyword evidence="7" id="KW-1185">Reference proteome</keyword>
<dbReference type="SMART" id="SM00568">
    <property type="entry name" value="GRAM"/>
    <property type="match status" value="1"/>
</dbReference>
<dbReference type="Pfam" id="PF02893">
    <property type="entry name" value="GRAM"/>
    <property type="match status" value="1"/>
</dbReference>
<dbReference type="FunFam" id="1.10.472.80:FF:000051">
    <property type="entry name" value="Probable MDR1-Mac1p interacting protein"/>
    <property type="match status" value="1"/>
</dbReference>
<evidence type="ECO:0000256" key="3">
    <source>
        <dbReference type="SAM" id="MobiDB-lite"/>
    </source>
</evidence>
<evidence type="ECO:0000256" key="1">
    <source>
        <dbReference type="ARBA" id="ARBA00022468"/>
    </source>
</evidence>
<dbReference type="Gene3D" id="1.10.8.270">
    <property type="entry name" value="putative rabgap domain of human tbc1 domain family member 14 like domains"/>
    <property type="match status" value="1"/>
</dbReference>
<feature type="region of interest" description="Disordered" evidence="3">
    <location>
        <begin position="1001"/>
        <end position="1024"/>
    </location>
</feature>